<dbReference type="Proteomes" id="UP000011083">
    <property type="component" value="Unassembled WGS sequence"/>
</dbReference>
<keyword evidence="2" id="KW-1185">Reference proteome</keyword>
<dbReference type="PANTHER" id="PTHR13524:SF2">
    <property type="entry name" value="MYOTUBULARIN-RELATED PROTEIN 14"/>
    <property type="match status" value="1"/>
</dbReference>
<protein>
    <submittedName>
        <fullName evidence="1">Myotubularin related protein 14, putative</fullName>
    </submittedName>
</protein>
<dbReference type="AlphaFoldDB" id="L8GEF3"/>
<dbReference type="GO" id="GO:0004438">
    <property type="term" value="F:phosphatidylinositol-3-phosphate phosphatase activity"/>
    <property type="evidence" value="ECO:0007669"/>
    <property type="project" value="InterPro"/>
</dbReference>
<organism evidence="1 2">
    <name type="scientific">Acanthamoeba castellanii (strain ATCC 30010 / Neff)</name>
    <dbReference type="NCBI Taxonomy" id="1257118"/>
    <lineage>
        <taxon>Eukaryota</taxon>
        <taxon>Amoebozoa</taxon>
        <taxon>Discosea</taxon>
        <taxon>Longamoebia</taxon>
        <taxon>Centramoebida</taxon>
        <taxon>Acanthamoebidae</taxon>
        <taxon>Acanthamoeba</taxon>
    </lineage>
</organism>
<evidence type="ECO:0000313" key="1">
    <source>
        <dbReference type="EMBL" id="ELR11239.1"/>
    </source>
</evidence>
<dbReference type="InterPro" id="IPR029021">
    <property type="entry name" value="Prot-tyrosine_phosphatase-like"/>
</dbReference>
<evidence type="ECO:0000313" key="2">
    <source>
        <dbReference type="Proteomes" id="UP000011083"/>
    </source>
</evidence>
<proteinExistence type="predicted"/>
<dbReference type="GeneID" id="14911589"/>
<name>L8GEF3_ACACF</name>
<dbReference type="KEGG" id="acan:ACA1_389600"/>
<dbReference type="VEuPathDB" id="AmoebaDB:ACA1_389600"/>
<dbReference type="InterPro" id="IPR039802">
    <property type="entry name" value="MTMR14"/>
</dbReference>
<gene>
    <name evidence="1" type="ORF">ACA1_389600</name>
</gene>
<reference evidence="1 2" key="1">
    <citation type="journal article" date="2013" name="Genome Biol.">
        <title>Genome of Acanthamoeba castellanii highlights extensive lateral gene transfer and early evolution of tyrosine kinase signaling.</title>
        <authorList>
            <person name="Clarke M."/>
            <person name="Lohan A.J."/>
            <person name="Liu B."/>
            <person name="Lagkouvardos I."/>
            <person name="Roy S."/>
            <person name="Zafar N."/>
            <person name="Bertelli C."/>
            <person name="Schilde C."/>
            <person name="Kianianmomeni A."/>
            <person name="Burglin T.R."/>
            <person name="Frech C."/>
            <person name="Turcotte B."/>
            <person name="Kopec K.O."/>
            <person name="Synnott J.M."/>
            <person name="Choo C."/>
            <person name="Paponov I."/>
            <person name="Finkler A."/>
            <person name="Soon Heng Tan C."/>
            <person name="Hutchins A.P."/>
            <person name="Weinmeier T."/>
            <person name="Rattei T."/>
            <person name="Chu J.S."/>
            <person name="Gimenez G."/>
            <person name="Irimia M."/>
            <person name="Rigden D.J."/>
            <person name="Fitzpatrick D.A."/>
            <person name="Lorenzo-Morales J."/>
            <person name="Bateman A."/>
            <person name="Chiu C.H."/>
            <person name="Tang P."/>
            <person name="Hegemann P."/>
            <person name="Fromm H."/>
            <person name="Raoult D."/>
            <person name="Greub G."/>
            <person name="Miranda-Saavedra D."/>
            <person name="Chen N."/>
            <person name="Nash P."/>
            <person name="Ginger M.L."/>
            <person name="Horn M."/>
            <person name="Schaap P."/>
            <person name="Caler L."/>
            <person name="Loftus B."/>
        </authorList>
    </citation>
    <scope>NUCLEOTIDE SEQUENCE [LARGE SCALE GENOMIC DNA]</scope>
    <source>
        <strain evidence="1 2">Neff</strain>
    </source>
</reference>
<dbReference type="STRING" id="1257118.L8GEF3"/>
<sequence length="349" mass="39734">MEKLKELLLFFDRHPHPPKSCRHEPFLSEVQAACVEMMARDGPVSLMDNTQGQLCPSYPLQIVLPHATEEDTAKIAVAVERAKYARLTHDLQHHELRYRQRFAVPAFAYRGSWVCRSAAPSDLEHIQSYLLNMMSEETVEEHGVRCCLAEQVASRELYSSPPLQLCVVPYPGVKLFDTWRQGGYNGNIPYDWSKCSAELEIPAQLHAADDEWPEHKSWDLVTLTQKYFGLMLSLLVHQSLSADEIVYLTVAYDWLLFGHDFAGRRSKGQEIMLFTFHFLLAVLSADYSVHTHIRRQASKASTGKSEAGAAVLEQDVGEPSAHSAETRERKLRDVHHLFTQAYAQCFFKT</sequence>
<dbReference type="EMBL" id="KB008156">
    <property type="protein sequence ID" value="ELR11239.1"/>
    <property type="molecule type" value="Genomic_DNA"/>
</dbReference>
<dbReference type="OrthoDB" id="2408718at2759"/>
<dbReference type="PANTHER" id="PTHR13524">
    <property type="entry name" value="MYOTUBULARIN-RELATED"/>
    <property type="match status" value="1"/>
</dbReference>
<accession>L8GEF3</accession>
<dbReference type="RefSeq" id="XP_004333252.1">
    <property type="nucleotide sequence ID" value="XM_004333204.1"/>
</dbReference>
<dbReference type="SUPFAM" id="SSF52799">
    <property type="entry name" value="(Phosphotyrosine protein) phosphatases II"/>
    <property type="match status" value="1"/>
</dbReference>